<feature type="compositionally biased region" description="Polar residues" evidence="4">
    <location>
        <begin position="25"/>
        <end position="35"/>
    </location>
</feature>
<evidence type="ECO:0000256" key="4">
    <source>
        <dbReference type="SAM" id="MobiDB-lite"/>
    </source>
</evidence>
<evidence type="ECO:0000256" key="1">
    <source>
        <dbReference type="ARBA" id="ARBA00023125"/>
    </source>
</evidence>
<dbReference type="Gene3D" id="3.40.50.1390">
    <property type="entry name" value="Resolvase, N-terminal catalytic domain"/>
    <property type="match status" value="1"/>
</dbReference>
<dbReference type="Gene3D" id="3.90.1750.20">
    <property type="entry name" value="Putative Large Serine Recombinase, Chain B, Domain 2"/>
    <property type="match status" value="1"/>
</dbReference>
<dbReference type="GO" id="GO:0000150">
    <property type="term" value="F:DNA strand exchange activity"/>
    <property type="evidence" value="ECO:0007669"/>
    <property type="project" value="InterPro"/>
</dbReference>
<evidence type="ECO:0000259" key="5">
    <source>
        <dbReference type="PROSITE" id="PS51737"/>
    </source>
</evidence>
<keyword evidence="1" id="KW-0238">DNA-binding</keyword>
<feature type="region of interest" description="Disordered" evidence="4">
    <location>
        <begin position="16"/>
        <end position="40"/>
    </location>
</feature>
<dbReference type="InterPro" id="IPR006119">
    <property type="entry name" value="Resolv_N"/>
</dbReference>
<proteinExistence type="predicted"/>
<dbReference type="SMART" id="SM00857">
    <property type="entry name" value="Resolvase"/>
    <property type="match status" value="1"/>
</dbReference>
<reference evidence="6 7" key="1">
    <citation type="submission" date="2012-06" db="EMBL/GenBank/DDBJ databases">
        <authorList>
            <person name="Smith M.C.M."/>
            <person name="Hendrix R."/>
            <person name="Hatfull G.F."/>
        </authorList>
    </citation>
    <scope>NUCLEOTIDE SEQUENCE [LARGE SCALE GENOMIC DNA]</scope>
</reference>
<evidence type="ECO:0000256" key="2">
    <source>
        <dbReference type="ARBA" id="ARBA00023172"/>
    </source>
</evidence>
<feature type="coiled-coil region" evidence="3">
    <location>
        <begin position="476"/>
        <end position="535"/>
    </location>
</feature>
<keyword evidence="3" id="KW-0175">Coiled coil</keyword>
<dbReference type="InterPro" id="IPR011109">
    <property type="entry name" value="DNA_bind_recombinase_dom"/>
</dbReference>
<dbReference type="Pfam" id="PF00239">
    <property type="entry name" value="Resolvase"/>
    <property type="match status" value="1"/>
</dbReference>
<evidence type="ECO:0000256" key="3">
    <source>
        <dbReference type="SAM" id="Coils"/>
    </source>
</evidence>
<dbReference type="Proteomes" id="UP000008669">
    <property type="component" value="Segment"/>
</dbReference>
<dbReference type="KEGG" id="vg:13827600"/>
<dbReference type="PANTHER" id="PTHR30461:SF2">
    <property type="entry name" value="SERINE RECOMBINASE PINE-RELATED"/>
    <property type="match status" value="1"/>
</dbReference>
<keyword evidence="2" id="KW-0233">DNA recombination</keyword>
<keyword evidence="7" id="KW-1185">Reference proteome</keyword>
<organism evidence="6 7">
    <name type="scientific">Streptomyces phage TG1</name>
    <dbReference type="NCBI Taxonomy" id="2927987"/>
    <lineage>
        <taxon>Viruses</taxon>
        <taxon>Duplodnaviria</taxon>
        <taxon>Heunggongvirae</taxon>
        <taxon>Uroviricota</taxon>
        <taxon>Caudoviricetes</taxon>
        <taxon>Colingsworthviridae</taxon>
        <taxon>Tigunavirus</taxon>
        <taxon>Tigunavirus TG1</taxon>
    </lineage>
</organism>
<dbReference type="SUPFAM" id="SSF53041">
    <property type="entry name" value="Resolvase-like"/>
    <property type="match status" value="1"/>
</dbReference>
<sequence length="626" mass="69287">MSVKVEGMVILAGGYDRQSAERENSSTASPATQRAANRGKAEALAKEYARDGVEVKWLGHFSEAPGTSAFTGVDRPEFNRILDMCRNREMNMIIVHYISRLSREEPLDIIPVVTELLRLGVTIVSVNEGTFRPGEMMDLIHLIMRLQASHDESKNKSVAVSNAKELAKRLGGHTGSTPYGFDTVEEMVPNPEDGGKLVAIRRLVPSAHTWEGAHGSEGAVIRWAWQEIKTHRDTPFKGGGAGSFHPGSLNGLCERLYRDKVPTRGTLVGKKRAGSDWDPGVLKRVLSDPRIAGYQADIAYKVRADGSRGGFSHYKIRRDPVTMEPLTLPGFEPYIPPAEWWELQEWLQGRGRGKGQYRGQSLLSAMDVLYCYGSGQLDPETGYSNGSTMAGNVREGDQAHKSSYACKCPRRVHDGSSCSITMHNLDPYIVGAIFARITAFDPADPDDLEGDTAALMYEAARRWGATHERPELKGQRSELMAQRADAVKALEELYEDKRNGGYRSAMGRRAFLEEEAALTLRMEGAEERLRQLDAADSPVLPIGEWLGDRGSDPTGPGSWWALAPLEDRRAFVRLFVDRIEVIKLPKGVQRPGRVPPIADRVRIHWAKPKVEEETEPETLNGFTAAA</sequence>
<dbReference type="InterPro" id="IPR036162">
    <property type="entry name" value="Resolvase-like_N_sf"/>
</dbReference>
<accession>K4HYM3</accession>
<dbReference type="GO" id="GO:0003677">
    <property type="term" value="F:DNA binding"/>
    <property type="evidence" value="ECO:0007669"/>
    <property type="project" value="UniProtKB-KW"/>
</dbReference>
<name>K4HYM3_9CAUD</name>
<evidence type="ECO:0000313" key="6">
    <source>
        <dbReference type="EMBL" id="AFU62246.1"/>
    </source>
</evidence>
<dbReference type="CDD" id="cd00338">
    <property type="entry name" value="Ser_Recombinase"/>
    <property type="match status" value="1"/>
</dbReference>
<dbReference type="InterPro" id="IPR038109">
    <property type="entry name" value="DNA_bind_recomb_sf"/>
</dbReference>
<gene>
    <name evidence="6" type="ORF">TG1_51</name>
</gene>
<feature type="domain" description="Recombinase" evidence="5">
    <location>
        <begin position="178"/>
        <end position="353"/>
    </location>
</feature>
<dbReference type="PANTHER" id="PTHR30461">
    <property type="entry name" value="DNA-INVERTASE FROM LAMBDOID PROPHAGE"/>
    <property type="match status" value="1"/>
</dbReference>
<evidence type="ECO:0000313" key="7">
    <source>
        <dbReference type="Proteomes" id="UP000008669"/>
    </source>
</evidence>
<dbReference type="InterPro" id="IPR050639">
    <property type="entry name" value="SSR_resolvase"/>
</dbReference>
<dbReference type="EMBL" id="JX182372">
    <property type="protein sequence ID" value="AFU62246.1"/>
    <property type="molecule type" value="Genomic_DNA"/>
</dbReference>
<dbReference type="PROSITE" id="PS51737">
    <property type="entry name" value="RECOMBINASE_DNA_BIND"/>
    <property type="match status" value="1"/>
</dbReference>
<protein>
    <submittedName>
        <fullName evidence="6">Serine integrase</fullName>
    </submittedName>
</protein>